<protein>
    <submittedName>
        <fullName evidence="1">Uncharacterized protein</fullName>
    </submittedName>
</protein>
<evidence type="ECO:0000313" key="2">
    <source>
        <dbReference type="Proteomes" id="UP001185015"/>
    </source>
</evidence>
<gene>
    <name evidence="1" type="ORF">J2750_000018</name>
</gene>
<sequence length="103" mass="11480">MTEVTVHSKVCGFTHKVRGKIEGDKIIIDIDTPCEKVKKMSHMEVPMMDLFDIKDNYVMQKAQEAKCSVTCLVPCAVLHVCCLEAGFLSKSLVENVGNVCIEF</sequence>
<dbReference type="Proteomes" id="UP001185015">
    <property type="component" value="Unassembled WGS sequence"/>
</dbReference>
<proteinExistence type="predicted"/>
<reference evidence="1 2" key="1">
    <citation type="submission" date="2023-07" db="EMBL/GenBank/DDBJ databases">
        <title>Genomic Encyclopedia of Type Strains, Phase IV (KMG-IV): sequencing the most valuable type-strain genomes for metagenomic binning, comparative biology and taxonomic classification.</title>
        <authorList>
            <person name="Goeker M."/>
        </authorList>
    </citation>
    <scope>NUCLEOTIDE SEQUENCE [LARGE SCALE GENOMIC DNA]</scope>
    <source>
        <strain evidence="1 2">DSM 17273</strain>
    </source>
</reference>
<accession>A0AA90Z6B5</accession>
<name>A0AA90Z6B5_9EURY</name>
<evidence type="ECO:0000313" key="1">
    <source>
        <dbReference type="EMBL" id="MDR6221586.1"/>
    </source>
</evidence>
<dbReference type="EMBL" id="JAVDQI010000001">
    <property type="protein sequence ID" value="MDR6221586.1"/>
    <property type="molecule type" value="Genomic_DNA"/>
</dbReference>
<dbReference type="RefSeq" id="WP_309738793.1">
    <property type="nucleotide sequence ID" value="NZ_JAVDQI010000001.1"/>
</dbReference>
<comment type="caution">
    <text evidence="1">The sequence shown here is derived from an EMBL/GenBank/DDBJ whole genome shotgun (WGS) entry which is preliminary data.</text>
</comment>
<dbReference type="InterPro" id="IPR054227">
    <property type="entry name" value="DUF6951"/>
</dbReference>
<dbReference type="AlphaFoldDB" id="A0AA90Z6B5"/>
<dbReference type="Pfam" id="PF22263">
    <property type="entry name" value="DUF6951"/>
    <property type="match status" value="1"/>
</dbReference>
<keyword evidence="2" id="KW-1185">Reference proteome</keyword>
<organism evidence="1 2">
    <name type="scientific">Methanococcoides alaskense</name>
    <dbReference type="NCBI Taxonomy" id="325778"/>
    <lineage>
        <taxon>Archaea</taxon>
        <taxon>Methanobacteriati</taxon>
        <taxon>Methanobacteriota</taxon>
        <taxon>Stenosarchaea group</taxon>
        <taxon>Methanomicrobia</taxon>
        <taxon>Methanosarcinales</taxon>
        <taxon>Methanosarcinaceae</taxon>
        <taxon>Methanococcoides</taxon>
    </lineage>
</organism>